<dbReference type="SUPFAM" id="SSF82153">
    <property type="entry name" value="FAS1 domain"/>
    <property type="match status" value="2"/>
</dbReference>
<dbReference type="GO" id="GO:0005615">
    <property type="term" value="C:extracellular space"/>
    <property type="evidence" value="ECO:0007669"/>
    <property type="project" value="TreeGrafter"/>
</dbReference>
<dbReference type="PANTHER" id="PTHR10900:SF77">
    <property type="entry name" value="FI19380P1"/>
    <property type="match status" value="1"/>
</dbReference>
<evidence type="ECO:0000313" key="4">
    <source>
        <dbReference type="Proteomes" id="UP001195483"/>
    </source>
</evidence>
<dbReference type="Gene3D" id="2.30.180.10">
    <property type="entry name" value="FAS1 domain"/>
    <property type="match status" value="2"/>
</dbReference>
<organism evidence="3 4">
    <name type="scientific">Potamilus streckersoni</name>
    <dbReference type="NCBI Taxonomy" id="2493646"/>
    <lineage>
        <taxon>Eukaryota</taxon>
        <taxon>Metazoa</taxon>
        <taxon>Spiralia</taxon>
        <taxon>Lophotrochozoa</taxon>
        <taxon>Mollusca</taxon>
        <taxon>Bivalvia</taxon>
        <taxon>Autobranchia</taxon>
        <taxon>Heteroconchia</taxon>
        <taxon>Palaeoheterodonta</taxon>
        <taxon>Unionida</taxon>
        <taxon>Unionoidea</taxon>
        <taxon>Unionidae</taxon>
        <taxon>Ambleminae</taxon>
        <taxon>Lampsilini</taxon>
        <taxon>Potamilus</taxon>
    </lineage>
</organism>
<dbReference type="SMART" id="SM00554">
    <property type="entry name" value="FAS1"/>
    <property type="match status" value="2"/>
</dbReference>
<proteinExistence type="predicted"/>
<keyword evidence="1" id="KW-0732">Signal</keyword>
<dbReference type="PROSITE" id="PS50213">
    <property type="entry name" value="FAS1"/>
    <property type="match status" value="2"/>
</dbReference>
<feature type="domain" description="FAS1" evidence="2">
    <location>
        <begin position="166"/>
        <end position="295"/>
    </location>
</feature>
<comment type="caution">
    <text evidence="3">The sequence shown here is derived from an EMBL/GenBank/DDBJ whole genome shotgun (WGS) entry which is preliminary data.</text>
</comment>
<gene>
    <name evidence="3" type="ORF">CHS0354_018202</name>
</gene>
<dbReference type="FunFam" id="2.30.180.10:FF:000032">
    <property type="entry name" value="Fasciclin domain-containing protein, putative"/>
    <property type="match status" value="2"/>
</dbReference>
<evidence type="ECO:0000256" key="1">
    <source>
        <dbReference type="SAM" id="SignalP"/>
    </source>
</evidence>
<dbReference type="AlphaFoldDB" id="A0AAE0VJC7"/>
<keyword evidence="4" id="KW-1185">Reference proteome</keyword>
<sequence length="305" mass="34120">MEIWKLSVVCGILAAFHAPSQSECPPDCTLLEWAEIYDLVTFITIVEKLTLFDEFTEGVNKTLFAPSDLAFNKVPKDVLESWKHNPSLLKNVLFYHVSHELWPSKRFTDGAIITSIDESGIIVNVYKSNLAGPINTVNGAGIQHQDIFATNGIMHIIDSVLYQFPSPSIFYFVANCGQCSTFLLALSYSDLSDDLTAGNWTLFVPNNEAFDKLPDGVLYNLLNNITLLDDTIKNHLVQGVYYEIALRELTYIENVDKRNLTISIKDTILMVNTAVVQEADKPTYTGVVHIIDTVLLLPIDTRGKK</sequence>
<feature type="domain" description="FAS1" evidence="2">
    <location>
        <begin position="26"/>
        <end position="161"/>
    </location>
</feature>
<accession>A0AAE0VJC7</accession>
<dbReference type="EMBL" id="JAEAOA010001128">
    <property type="protein sequence ID" value="KAK3579766.1"/>
    <property type="molecule type" value="Genomic_DNA"/>
</dbReference>
<feature type="chain" id="PRO_5042207690" description="FAS1 domain-containing protein" evidence="1">
    <location>
        <begin position="23"/>
        <end position="305"/>
    </location>
</feature>
<reference evidence="3" key="1">
    <citation type="journal article" date="2021" name="Genome Biol. Evol.">
        <title>A High-Quality Reference Genome for a Parasitic Bivalve with Doubly Uniparental Inheritance (Bivalvia: Unionida).</title>
        <authorList>
            <person name="Smith C.H."/>
        </authorList>
    </citation>
    <scope>NUCLEOTIDE SEQUENCE</scope>
    <source>
        <strain evidence="3">CHS0354</strain>
    </source>
</reference>
<evidence type="ECO:0000313" key="3">
    <source>
        <dbReference type="EMBL" id="KAK3579766.1"/>
    </source>
</evidence>
<protein>
    <recommendedName>
        <fullName evidence="2">FAS1 domain-containing protein</fullName>
    </recommendedName>
</protein>
<dbReference type="PANTHER" id="PTHR10900">
    <property type="entry name" value="PERIOSTIN-RELATED"/>
    <property type="match status" value="1"/>
</dbReference>
<evidence type="ECO:0000259" key="2">
    <source>
        <dbReference type="PROSITE" id="PS50213"/>
    </source>
</evidence>
<dbReference type="InterPro" id="IPR050904">
    <property type="entry name" value="Adhesion/Biosynth-related"/>
</dbReference>
<dbReference type="Proteomes" id="UP001195483">
    <property type="component" value="Unassembled WGS sequence"/>
</dbReference>
<dbReference type="InterPro" id="IPR000782">
    <property type="entry name" value="FAS1_domain"/>
</dbReference>
<name>A0AAE0VJC7_9BIVA</name>
<reference evidence="3" key="3">
    <citation type="submission" date="2023-05" db="EMBL/GenBank/DDBJ databases">
        <authorList>
            <person name="Smith C.H."/>
        </authorList>
    </citation>
    <scope>NUCLEOTIDE SEQUENCE</scope>
    <source>
        <strain evidence="3">CHS0354</strain>
        <tissue evidence="3">Mantle</tissue>
    </source>
</reference>
<dbReference type="InterPro" id="IPR036378">
    <property type="entry name" value="FAS1_dom_sf"/>
</dbReference>
<dbReference type="Pfam" id="PF02469">
    <property type="entry name" value="Fasciclin"/>
    <property type="match status" value="2"/>
</dbReference>
<feature type="signal peptide" evidence="1">
    <location>
        <begin position="1"/>
        <end position="22"/>
    </location>
</feature>
<reference evidence="3" key="2">
    <citation type="journal article" date="2021" name="Genome Biol. Evol.">
        <title>Developing a high-quality reference genome for a parasitic bivalve with doubly uniparental inheritance (Bivalvia: Unionida).</title>
        <authorList>
            <person name="Smith C.H."/>
        </authorList>
    </citation>
    <scope>NUCLEOTIDE SEQUENCE</scope>
    <source>
        <strain evidence="3">CHS0354</strain>
        <tissue evidence="3">Mantle</tissue>
    </source>
</reference>